<dbReference type="PANTHER" id="PTHR32071:SF81">
    <property type="entry name" value="PROPIONATE CATABOLISM OPERON REGULATORY PROTEIN"/>
    <property type="match status" value="1"/>
</dbReference>
<evidence type="ECO:0000256" key="1">
    <source>
        <dbReference type="ARBA" id="ARBA00022741"/>
    </source>
</evidence>
<keyword evidence="4" id="KW-0804">Transcription</keyword>
<dbReference type="EMBL" id="BAABLD010000015">
    <property type="protein sequence ID" value="GAA5169557.1"/>
    <property type="molecule type" value="Genomic_DNA"/>
</dbReference>
<dbReference type="Gene3D" id="3.40.50.300">
    <property type="entry name" value="P-loop containing nucleotide triphosphate hydrolases"/>
    <property type="match status" value="1"/>
</dbReference>
<dbReference type="Pfam" id="PF02954">
    <property type="entry name" value="HTH_8"/>
    <property type="match status" value="1"/>
</dbReference>
<dbReference type="PROSITE" id="PS50112">
    <property type="entry name" value="PAS"/>
    <property type="match status" value="1"/>
</dbReference>
<evidence type="ECO:0000259" key="5">
    <source>
        <dbReference type="PROSITE" id="PS50045"/>
    </source>
</evidence>
<feature type="domain" description="PAS" evidence="6">
    <location>
        <begin position="200"/>
        <end position="262"/>
    </location>
</feature>
<evidence type="ECO:0000313" key="8">
    <source>
        <dbReference type="Proteomes" id="UP001500547"/>
    </source>
</evidence>
<reference evidence="8" key="1">
    <citation type="journal article" date="2019" name="Int. J. Syst. Evol. Microbiol.">
        <title>The Global Catalogue of Microorganisms (GCM) 10K type strain sequencing project: providing services to taxonomists for standard genome sequencing and annotation.</title>
        <authorList>
            <consortium name="The Broad Institute Genomics Platform"/>
            <consortium name="The Broad Institute Genome Sequencing Center for Infectious Disease"/>
            <person name="Wu L."/>
            <person name="Ma J."/>
        </authorList>
    </citation>
    <scope>NUCLEOTIDE SEQUENCE [LARGE SCALE GENOMIC DNA]</scope>
    <source>
        <strain evidence="8">JCM 18715</strain>
    </source>
</reference>
<dbReference type="PROSITE" id="PS50045">
    <property type="entry name" value="SIGMA54_INTERACT_4"/>
    <property type="match status" value="1"/>
</dbReference>
<dbReference type="InterPro" id="IPR025662">
    <property type="entry name" value="Sigma_54_int_dom_ATP-bd_1"/>
</dbReference>
<accession>A0ABP9QZ57</accession>
<dbReference type="SUPFAM" id="SSF159800">
    <property type="entry name" value="PrpR receptor domain-like"/>
    <property type="match status" value="1"/>
</dbReference>
<dbReference type="InterPro" id="IPR002197">
    <property type="entry name" value="HTH_Fis"/>
</dbReference>
<dbReference type="PROSITE" id="PS00688">
    <property type="entry name" value="SIGMA54_INTERACT_3"/>
    <property type="match status" value="1"/>
</dbReference>
<dbReference type="InterPro" id="IPR002078">
    <property type="entry name" value="Sigma_54_int"/>
</dbReference>
<gene>
    <name evidence="7" type="primary">prpR</name>
    <name evidence="7" type="ORF">GCM10025770_31140</name>
</gene>
<dbReference type="PRINTS" id="PR01590">
    <property type="entry name" value="HTHFIS"/>
</dbReference>
<evidence type="ECO:0000256" key="4">
    <source>
        <dbReference type="ARBA" id="ARBA00023163"/>
    </source>
</evidence>
<dbReference type="SMART" id="SM00382">
    <property type="entry name" value="AAA"/>
    <property type="match status" value="1"/>
</dbReference>
<keyword evidence="8" id="KW-1185">Reference proteome</keyword>
<dbReference type="InterPro" id="IPR025944">
    <property type="entry name" value="Sigma_54_int_dom_CS"/>
</dbReference>
<dbReference type="InterPro" id="IPR013767">
    <property type="entry name" value="PAS_fold"/>
</dbReference>
<dbReference type="CDD" id="cd00009">
    <property type="entry name" value="AAA"/>
    <property type="match status" value="1"/>
</dbReference>
<comment type="caution">
    <text evidence="7">The sequence shown here is derived from an EMBL/GenBank/DDBJ whole genome shotgun (WGS) entry which is preliminary data.</text>
</comment>
<dbReference type="Pfam" id="PF06506">
    <property type="entry name" value="PrpR_N"/>
    <property type="match status" value="1"/>
</dbReference>
<proteinExistence type="predicted"/>
<keyword evidence="1" id="KW-0547">Nucleotide-binding</keyword>
<dbReference type="SMART" id="SM00091">
    <property type="entry name" value="PAS"/>
    <property type="match status" value="1"/>
</dbReference>
<evidence type="ECO:0000256" key="2">
    <source>
        <dbReference type="ARBA" id="ARBA00022840"/>
    </source>
</evidence>
<sequence>MASNRPRLCVLAFPRLAQLVAEAAQALDDQVELVIENRRFSDALAQAQALIERGAVDGFISAGANGALLRRQLDYPVALVQVSGFDIMAALVQAARLSKCSPPRIGLITFETVSSELGELSQWLRVDLQLARYDDAGHARSLVQRMQAEGVDVFIGPSLVSEAAEALGLPCVFLYTPEAARRALDEALAAARVRAVEQARRQQLADIISQLHDGVLAFDSTQRIWLANRAMSELLALPESELLQRPVAPLLPDLDIASVLKPGAPAARRRVFTLGTQRMIGNLIPLDEGGVRTGAVLTVQAASSVERAGRDLQRHARNQAARARHSLADLVGNSHPMQSLRALAARFATLDLSVLIEGESGTGKELIAQGIHQLSPRSKEAFVAINCAAMPETLLESELFGYEEGAFTGALRGGKAGLFETAHRGTVFLDEIGDMSAALQVRLLRVLQEREVLRVGGREPIPIDVRIIAATHRKLPEQIRAGHFRQDLFYRINGLALQVPPLRSRREDLPQLITHLAQRRTGTPLPTALRQQFLTACATYAWPGNVRELENMVERLQAVASDLSDEASDEVLRLLLPELFARSEEPLPSHDLASTRARNERAHLNAVLQACGGNLQAAAKQLGISRTTLWRKLRMPGEEPLCQITPQV</sequence>
<dbReference type="InterPro" id="IPR035965">
    <property type="entry name" value="PAS-like_dom_sf"/>
</dbReference>
<dbReference type="InterPro" id="IPR027417">
    <property type="entry name" value="P-loop_NTPase"/>
</dbReference>
<dbReference type="SUPFAM" id="SSF52540">
    <property type="entry name" value="P-loop containing nucleoside triphosphate hydrolases"/>
    <property type="match status" value="1"/>
</dbReference>
<dbReference type="InterPro" id="IPR058031">
    <property type="entry name" value="AAA_lid_NorR"/>
</dbReference>
<dbReference type="SUPFAM" id="SSF55785">
    <property type="entry name" value="PYP-like sensor domain (PAS domain)"/>
    <property type="match status" value="1"/>
</dbReference>
<dbReference type="InterPro" id="IPR010524">
    <property type="entry name" value="Sig_transdc_resp-reg_PrpR_N"/>
</dbReference>
<dbReference type="InterPro" id="IPR000014">
    <property type="entry name" value="PAS"/>
</dbReference>
<dbReference type="Gene3D" id="3.30.450.20">
    <property type="entry name" value="PAS domain"/>
    <property type="match status" value="1"/>
</dbReference>
<dbReference type="InterPro" id="IPR009057">
    <property type="entry name" value="Homeodomain-like_sf"/>
</dbReference>
<dbReference type="Pfam" id="PF25601">
    <property type="entry name" value="AAA_lid_14"/>
    <property type="match status" value="1"/>
</dbReference>
<keyword evidence="2" id="KW-0067">ATP-binding</keyword>
<dbReference type="PANTHER" id="PTHR32071">
    <property type="entry name" value="TRANSCRIPTIONAL REGULATORY PROTEIN"/>
    <property type="match status" value="1"/>
</dbReference>
<evidence type="ECO:0000259" key="6">
    <source>
        <dbReference type="PROSITE" id="PS50112"/>
    </source>
</evidence>
<keyword evidence="3" id="KW-0805">Transcription regulation</keyword>
<dbReference type="NCBIfam" id="TIGR02329">
    <property type="entry name" value="propionate_PrpR"/>
    <property type="match status" value="1"/>
</dbReference>
<name>A0ABP9QZ57_9RHOO</name>
<dbReference type="Gene3D" id="3.40.50.10660">
    <property type="entry name" value="PrpR receptor domain-like"/>
    <property type="match status" value="1"/>
</dbReference>
<organism evidence="7 8">
    <name type="scientific">Viridibacterium curvum</name>
    <dbReference type="NCBI Taxonomy" id="1101404"/>
    <lineage>
        <taxon>Bacteria</taxon>
        <taxon>Pseudomonadati</taxon>
        <taxon>Pseudomonadota</taxon>
        <taxon>Betaproteobacteria</taxon>
        <taxon>Rhodocyclales</taxon>
        <taxon>Rhodocyclaceae</taxon>
        <taxon>Viridibacterium</taxon>
    </lineage>
</organism>
<dbReference type="Gene3D" id="1.10.10.60">
    <property type="entry name" value="Homeodomain-like"/>
    <property type="match status" value="1"/>
</dbReference>
<dbReference type="Pfam" id="PF00989">
    <property type="entry name" value="PAS"/>
    <property type="match status" value="1"/>
</dbReference>
<dbReference type="Gene3D" id="3.40.50.2300">
    <property type="match status" value="1"/>
</dbReference>
<dbReference type="PROSITE" id="PS00675">
    <property type="entry name" value="SIGMA54_INTERACT_1"/>
    <property type="match status" value="1"/>
</dbReference>
<dbReference type="Pfam" id="PF00158">
    <property type="entry name" value="Sigma54_activat"/>
    <property type="match status" value="1"/>
</dbReference>
<dbReference type="SUPFAM" id="SSF46689">
    <property type="entry name" value="Homeodomain-like"/>
    <property type="match status" value="1"/>
</dbReference>
<dbReference type="RefSeq" id="WP_345534025.1">
    <property type="nucleotide sequence ID" value="NZ_BAABLD010000015.1"/>
</dbReference>
<dbReference type="Gene3D" id="1.10.8.60">
    <property type="match status" value="1"/>
</dbReference>
<dbReference type="InterPro" id="IPR012704">
    <property type="entry name" value="Sig_transdc_resp-reg_PrpR"/>
</dbReference>
<feature type="domain" description="Sigma-54 factor interaction" evidence="5">
    <location>
        <begin position="330"/>
        <end position="558"/>
    </location>
</feature>
<protein>
    <submittedName>
        <fullName evidence="7">Propionate catabolism operon regulatory protein PrpR</fullName>
    </submittedName>
</protein>
<dbReference type="InterPro" id="IPR003593">
    <property type="entry name" value="AAA+_ATPase"/>
</dbReference>
<evidence type="ECO:0000256" key="3">
    <source>
        <dbReference type="ARBA" id="ARBA00023015"/>
    </source>
</evidence>
<dbReference type="CDD" id="cd00130">
    <property type="entry name" value="PAS"/>
    <property type="match status" value="1"/>
</dbReference>
<dbReference type="Proteomes" id="UP001500547">
    <property type="component" value="Unassembled WGS sequence"/>
</dbReference>
<evidence type="ECO:0000313" key="7">
    <source>
        <dbReference type="EMBL" id="GAA5169557.1"/>
    </source>
</evidence>